<name>A0AA41U2Q7_9ACTN</name>
<accession>A0AA41U2Q7</accession>
<gene>
    <name evidence="1" type="ORF">LZ495_27520</name>
</gene>
<dbReference type="Proteomes" id="UP001165378">
    <property type="component" value="Unassembled WGS sequence"/>
</dbReference>
<proteinExistence type="predicted"/>
<keyword evidence="2" id="KW-1185">Reference proteome</keyword>
<evidence type="ECO:0000313" key="2">
    <source>
        <dbReference type="Proteomes" id="UP001165378"/>
    </source>
</evidence>
<comment type="caution">
    <text evidence="1">The sequence shown here is derived from an EMBL/GenBank/DDBJ whole genome shotgun (WGS) entry which is preliminary data.</text>
</comment>
<organism evidence="1 2">
    <name type="scientific">Yinghuangia soli</name>
    <dbReference type="NCBI Taxonomy" id="2908204"/>
    <lineage>
        <taxon>Bacteria</taxon>
        <taxon>Bacillati</taxon>
        <taxon>Actinomycetota</taxon>
        <taxon>Actinomycetes</taxon>
        <taxon>Kitasatosporales</taxon>
        <taxon>Streptomycetaceae</taxon>
        <taxon>Yinghuangia</taxon>
    </lineage>
</organism>
<dbReference type="AlphaFoldDB" id="A0AA41U2Q7"/>
<evidence type="ECO:0000313" key="1">
    <source>
        <dbReference type="EMBL" id="MCF2530941.1"/>
    </source>
</evidence>
<dbReference type="RefSeq" id="WP_235055608.1">
    <property type="nucleotide sequence ID" value="NZ_JAKFHA010000019.1"/>
</dbReference>
<sequence>MFDESALWERLADHLPRADAEEILGFRDIGEQEGGIDHLVAALVTHQVPITGTERAEIAVLAEIWSVREMVESRLAQCLAAGEAEPGLLVLPADTPTSPAYPTAGELVVVPWITCTRCDRTLVRAHLYEEWDDLSFLPEYYGIRDPQQSLTAARFGPHDVKAAFSCLLAVCPHEPAA</sequence>
<protein>
    <submittedName>
        <fullName evidence="1">Uncharacterized protein</fullName>
    </submittedName>
</protein>
<reference evidence="1" key="1">
    <citation type="submission" date="2022-01" db="EMBL/GenBank/DDBJ databases">
        <title>Genome-Based Taxonomic Classification of the Phylum Actinobacteria.</title>
        <authorList>
            <person name="Gao Y."/>
        </authorList>
    </citation>
    <scope>NUCLEOTIDE SEQUENCE</scope>
    <source>
        <strain evidence="1">KLBMP 8922</strain>
    </source>
</reference>
<dbReference type="EMBL" id="JAKFHA010000019">
    <property type="protein sequence ID" value="MCF2530941.1"/>
    <property type="molecule type" value="Genomic_DNA"/>
</dbReference>